<dbReference type="RefSeq" id="XP_035340614.1">
    <property type="nucleotide sequence ID" value="XM_035484721.1"/>
</dbReference>
<feature type="domain" description="F-box" evidence="2">
    <location>
        <begin position="1"/>
        <end position="38"/>
    </location>
</feature>
<dbReference type="EMBL" id="CP055898">
    <property type="protein sequence ID" value="QKX54435.1"/>
    <property type="molecule type" value="Genomic_DNA"/>
</dbReference>
<accession>A0A7H8QLM4</accession>
<organism evidence="3 4">
    <name type="scientific">Talaromyces rugulosus</name>
    <name type="common">Penicillium rugulosum</name>
    <dbReference type="NCBI Taxonomy" id="121627"/>
    <lineage>
        <taxon>Eukaryota</taxon>
        <taxon>Fungi</taxon>
        <taxon>Dikarya</taxon>
        <taxon>Ascomycota</taxon>
        <taxon>Pezizomycotina</taxon>
        <taxon>Eurotiomycetes</taxon>
        <taxon>Eurotiomycetidae</taxon>
        <taxon>Eurotiales</taxon>
        <taxon>Trichocomaceae</taxon>
        <taxon>Talaromyces</taxon>
        <taxon>Talaromyces sect. Islandici</taxon>
    </lineage>
</organism>
<evidence type="ECO:0000259" key="2">
    <source>
        <dbReference type="PROSITE" id="PS50181"/>
    </source>
</evidence>
<proteinExistence type="predicted"/>
<dbReference type="InterPro" id="IPR001810">
    <property type="entry name" value="F-box_dom"/>
</dbReference>
<evidence type="ECO:0000256" key="1">
    <source>
        <dbReference type="SAM" id="MobiDB-lite"/>
    </source>
</evidence>
<protein>
    <recommendedName>
        <fullName evidence="2">F-box domain-containing protein</fullName>
    </recommendedName>
</protein>
<dbReference type="PROSITE" id="PS50181">
    <property type="entry name" value="FBOX"/>
    <property type="match status" value="1"/>
</dbReference>
<gene>
    <name evidence="3" type="ORF">TRUGW13939_01521</name>
</gene>
<reference evidence="4" key="1">
    <citation type="submission" date="2020-06" db="EMBL/GenBank/DDBJ databases">
        <title>A chromosome-scale genome assembly of Talaromyces rugulosus W13939.</title>
        <authorList>
            <person name="Wang B."/>
            <person name="Guo L."/>
            <person name="Ye K."/>
            <person name="Wang L."/>
        </authorList>
    </citation>
    <scope>NUCLEOTIDE SEQUENCE [LARGE SCALE GENOMIC DNA]</scope>
    <source>
        <strain evidence="4">W13939</strain>
    </source>
</reference>
<dbReference type="GeneID" id="55989032"/>
<dbReference type="CDD" id="cd09917">
    <property type="entry name" value="F-box_SF"/>
    <property type="match status" value="1"/>
</dbReference>
<feature type="compositionally biased region" description="Acidic residues" evidence="1">
    <location>
        <begin position="321"/>
        <end position="333"/>
    </location>
</feature>
<dbReference type="Proteomes" id="UP000509510">
    <property type="component" value="Chromosome I"/>
</dbReference>
<dbReference type="SUPFAM" id="SSF81383">
    <property type="entry name" value="F-box domain"/>
    <property type="match status" value="1"/>
</dbReference>
<sequence length="348" mass="39281">MPLQALPTEVVCMIFRFVGAQQLLKNILVCKWWYNIAEPIALEDIVLSADALIKLPKEAHDRLTSYVQSFTLDLYAARDEFAKQSNKNSPGQTITSIEWSEALVDQLENVTELLPRCNRLKSFSLRLKTQFDPSNPLIPRDDYLSLWSPTKLVDVFQATNLLHLVIDTCGSEIKGHICPGIALSIPSLRSVRLRMQRICPRILTFRAAVTQDGHSNTLPLSKAEQQDPIPLAKIESIIINTSLKESDQFSWGYSQHCTESKRGWDLFDDMVTAATEIAKQFPTLKVMRILCHKHPWLEMITYDCISGSKMLISEDVGWDWGDDGCADPDDEEISNQGFSSTDSESSED</sequence>
<keyword evidence="4" id="KW-1185">Reference proteome</keyword>
<dbReference type="InterPro" id="IPR032675">
    <property type="entry name" value="LRR_dom_sf"/>
</dbReference>
<dbReference type="OrthoDB" id="3637487at2759"/>
<name>A0A7H8QLM4_TALRU</name>
<dbReference type="KEGG" id="trg:TRUGW13939_01521"/>
<dbReference type="InterPro" id="IPR036047">
    <property type="entry name" value="F-box-like_dom_sf"/>
</dbReference>
<feature type="compositionally biased region" description="Polar residues" evidence="1">
    <location>
        <begin position="334"/>
        <end position="348"/>
    </location>
</feature>
<evidence type="ECO:0000313" key="4">
    <source>
        <dbReference type="Proteomes" id="UP000509510"/>
    </source>
</evidence>
<dbReference type="AlphaFoldDB" id="A0A7H8QLM4"/>
<dbReference type="Pfam" id="PF12937">
    <property type="entry name" value="F-box-like"/>
    <property type="match status" value="1"/>
</dbReference>
<dbReference type="Gene3D" id="3.80.10.10">
    <property type="entry name" value="Ribonuclease Inhibitor"/>
    <property type="match status" value="1"/>
</dbReference>
<feature type="region of interest" description="Disordered" evidence="1">
    <location>
        <begin position="321"/>
        <end position="348"/>
    </location>
</feature>
<evidence type="ECO:0000313" key="3">
    <source>
        <dbReference type="EMBL" id="QKX54435.1"/>
    </source>
</evidence>